<evidence type="ECO:0000256" key="5">
    <source>
        <dbReference type="SAM" id="MobiDB-lite"/>
    </source>
</evidence>
<dbReference type="GO" id="GO:0005737">
    <property type="term" value="C:cytoplasm"/>
    <property type="evidence" value="ECO:0007669"/>
    <property type="project" value="UniProtKB-SubCell"/>
</dbReference>
<evidence type="ECO:0000256" key="3">
    <source>
        <dbReference type="ARBA" id="ARBA00022490"/>
    </source>
</evidence>
<dbReference type="InterPro" id="IPR012945">
    <property type="entry name" value="Tubulin-bd_cofactor_C_dom"/>
</dbReference>
<evidence type="ECO:0000256" key="2">
    <source>
        <dbReference type="ARBA" id="ARBA00008848"/>
    </source>
</evidence>
<comment type="subcellular location">
    <subcellularLocation>
        <location evidence="1">Cytoplasm</location>
    </subcellularLocation>
</comment>
<dbReference type="InterPro" id="IPR006599">
    <property type="entry name" value="CARP_motif"/>
</dbReference>
<feature type="region of interest" description="Disordered" evidence="5">
    <location>
        <begin position="1"/>
        <end position="23"/>
    </location>
</feature>
<keyword evidence="4" id="KW-0143">Chaperone</keyword>
<feature type="region of interest" description="Disordered" evidence="5">
    <location>
        <begin position="121"/>
        <end position="140"/>
    </location>
</feature>
<evidence type="ECO:0000313" key="8">
    <source>
        <dbReference type="Proteomes" id="UP001295740"/>
    </source>
</evidence>
<evidence type="ECO:0000256" key="4">
    <source>
        <dbReference type="ARBA" id="ARBA00023186"/>
    </source>
</evidence>
<dbReference type="PANTHER" id="PTHR15139:SF0">
    <property type="entry name" value="TUBULIN-SPECIFIC CHAPERONE C"/>
    <property type="match status" value="1"/>
</dbReference>
<dbReference type="EMBL" id="CAUWAG010000012">
    <property type="protein sequence ID" value="CAJ2509568.1"/>
    <property type="molecule type" value="Genomic_DNA"/>
</dbReference>
<accession>A0AAI8VS13</accession>
<sequence length="408" mass="44468">MATSTQLFIPFTPSPPSSAGGLTPLRMSDPKERFFRHFQAEVTIIQDQIDNLATMSPVGGERRDGTDTVLCSVSRLSKEVMDASDYIPSHDQRAYSQAIKALTDRLNEMSAKFAPKSRFQFKPRAAKSATTSPTTPVRDSCLRFAQSATTSPTSVRDARVRFSLPDDDSNKPDQSSASATETETRDAIGTLPSFSKNYNEELARPNQHVGIRKPSFSTAKNISILDQTGLHIMLPATASRATSSGSLTNLTRCIVDMTIPTSGGAPFAGLALKDIKKSLIIAGHVAGPAHITGLEDSIVLVAARQVRMHECKNVDVYLHCSSHPIIEDCSGMRFAQLPEPYATNAKTTEKNQWNQVDDFKWLKSEPSPNWSVMPEGKQIPEHAWKIIVSGDPRLSTGDILRKAGVLGA</sequence>
<feature type="domain" description="C-CAP/cofactor C-like" evidence="6">
    <location>
        <begin position="235"/>
        <end position="361"/>
    </location>
</feature>
<dbReference type="GO" id="GO:0007023">
    <property type="term" value="P:post-chaperonin tubulin folding pathway"/>
    <property type="evidence" value="ECO:0007669"/>
    <property type="project" value="InterPro"/>
</dbReference>
<reference evidence="7" key="1">
    <citation type="submission" date="2023-10" db="EMBL/GenBank/DDBJ databases">
        <authorList>
            <person name="Hackl T."/>
        </authorList>
    </citation>
    <scope>NUCLEOTIDE SEQUENCE</scope>
</reference>
<name>A0AAI8VS13_9PEZI</name>
<dbReference type="InterPro" id="IPR017901">
    <property type="entry name" value="C-CAP_CF_C-like"/>
</dbReference>
<feature type="region of interest" description="Disordered" evidence="5">
    <location>
        <begin position="162"/>
        <end position="198"/>
    </location>
</feature>
<organism evidence="7 8">
    <name type="scientific">Anthostomella pinea</name>
    <dbReference type="NCBI Taxonomy" id="933095"/>
    <lineage>
        <taxon>Eukaryota</taxon>
        <taxon>Fungi</taxon>
        <taxon>Dikarya</taxon>
        <taxon>Ascomycota</taxon>
        <taxon>Pezizomycotina</taxon>
        <taxon>Sordariomycetes</taxon>
        <taxon>Xylariomycetidae</taxon>
        <taxon>Xylariales</taxon>
        <taxon>Xylariaceae</taxon>
        <taxon>Anthostomella</taxon>
    </lineage>
</organism>
<keyword evidence="8" id="KW-1185">Reference proteome</keyword>
<dbReference type="InterPro" id="IPR027684">
    <property type="entry name" value="TBCC"/>
</dbReference>
<protein>
    <submittedName>
        <fullName evidence="7">Uu.00g145940.m01.CDS01</fullName>
    </submittedName>
</protein>
<dbReference type="GO" id="GO:0007021">
    <property type="term" value="P:tubulin complex assembly"/>
    <property type="evidence" value="ECO:0007669"/>
    <property type="project" value="TreeGrafter"/>
</dbReference>
<feature type="compositionally biased region" description="Low complexity" evidence="5">
    <location>
        <begin position="126"/>
        <end position="136"/>
    </location>
</feature>
<evidence type="ECO:0000256" key="1">
    <source>
        <dbReference type="ARBA" id="ARBA00004496"/>
    </source>
</evidence>
<dbReference type="InterPro" id="IPR038397">
    <property type="entry name" value="TBCC_N_sf"/>
</dbReference>
<keyword evidence="3" id="KW-0963">Cytoplasm</keyword>
<gene>
    <name evidence="7" type="ORF">KHLLAP_LOCUS10036</name>
</gene>
<evidence type="ECO:0000313" key="7">
    <source>
        <dbReference type="EMBL" id="CAJ2509568.1"/>
    </source>
</evidence>
<dbReference type="AlphaFoldDB" id="A0AAI8VS13"/>
<dbReference type="FunFam" id="2.160.20.70:FF:000011">
    <property type="entry name" value="Tubulin-specific chaperone c, putative"/>
    <property type="match status" value="1"/>
</dbReference>
<proteinExistence type="inferred from homology"/>
<dbReference type="InterPro" id="IPR016098">
    <property type="entry name" value="CAP/MinC_C"/>
</dbReference>
<dbReference type="Gene3D" id="2.160.20.70">
    <property type="match status" value="1"/>
</dbReference>
<evidence type="ECO:0000259" key="6">
    <source>
        <dbReference type="PROSITE" id="PS51329"/>
    </source>
</evidence>
<dbReference type="Gene3D" id="1.20.58.1250">
    <property type="entry name" value="Tubulin Binding Cofactor C, N-terminal domain"/>
    <property type="match status" value="1"/>
</dbReference>
<dbReference type="Pfam" id="PF07986">
    <property type="entry name" value="TBCC"/>
    <property type="match status" value="1"/>
</dbReference>
<dbReference type="SMART" id="SM00673">
    <property type="entry name" value="CARP"/>
    <property type="match status" value="1"/>
</dbReference>
<dbReference type="PANTHER" id="PTHR15139">
    <property type="entry name" value="TUBULIN FOLDING COFACTOR C"/>
    <property type="match status" value="1"/>
</dbReference>
<feature type="compositionally biased region" description="Polar residues" evidence="5">
    <location>
        <begin position="172"/>
        <end position="181"/>
    </location>
</feature>
<dbReference type="PROSITE" id="PS51329">
    <property type="entry name" value="C_CAP_COFACTOR_C"/>
    <property type="match status" value="1"/>
</dbReference>
<comment type="caution">
    <text evidence="7">The sequence shown here is derived from an EMBL/GenBank/DDBJ whole genome shotgun (WGS) entry which is preliminary data.</text>
</comment>
<dbReference type="Proteomes" id="UP001295740">
    <property type="component" value="Unassembled WGS sequence"/>
</dbReference>
<comment type="similarity">
    <text evidence="2">Belongs to the TBCC family.</text>
</comment>